<keyword evidence="3" id="KW-1185">Reference proteome</keyword>
<dbReference type="InParanoid" id="G4TZA0"/>
<feature type="region of interest" description="Disordered" evidence="1">
    <location>
        <begin position="74"/>
        <end position="95"/>
    </location>
</feature>
<evidence type="ECO:0000313" key="3">
    <source>
        <dbReference type="Proteomes" id="UP000007148"/>
    </source>
</evidence>
<comment type="caution">
    <text evidence="2">The sequence shown here is derived from an EMBL/GenBank/DDBJ whole genome shotgun (WGS) entry which is preliminary data.</text>
</comment>
<evidence type="ECO:0000256" key="1">
    <source>
        <dbReference type="SAM" id="MobiDB-lite"/>
    </source>
</evidence>
<proteinExistence type="predicted"/>
<dbReference type="EMBL" id="CAFZ01000886">
    <property type="protein sequence ID" value="CCA76643.1"/>
    <property type="molecule type" value="Genomic_DNA"/>
</dbReference>
<dbReference type="Proteomes" id="UP000007148">
    <property type="component" value="Unassembled WGS sequence"/>
</dbReference>
<dbReference type="AlphaFoldDB" id="G4TZA0"/>
<evidence type="ECO:0000313" key="2">
    <source>
        <dbReference type="EMBL" id="CCA76643.1"/>
    </source>
</evidence>
<dbReference type="HOGENOM" id="CLU_2373567_0_0_1"/>
<accession>G4TZA0</accession>
<name>G4TZA0_SERID</name>
<reference evidence="2 3" key="1">
    <citation type="journal article" date="2011" name="PLoS Pathog.">
        <title>Endophytic Life Strategies Decoded by Genome and Transcriptome Analyses of the Mutualistic Root Symbiont Piriformospora indica.</title>
        <authorList>
            <person name="Zuccaro A."/>
            <person name="Lahrmann U."/>
            <person name="Guldener U."/>
            <person name="Langen G."/>
            <person name="Pfiffi S."/>
            <person name="Biedenkopf D."/>
            <person name="Wong P."/>
            <person name="Samans B."/>
            <person name="Grimm C."/>
            <person name="Basiewicz M."/>
            <person name="Murat C."/>
            <person name="Martin F."/>
            <person name="Kogel K.H."/>
        </authorList>
    </citation>
    <scope>NUCLEOTIDE SEQUENCE [LARGE SCALE GENOMIC DNA]</scope>
    <source>
        <strain evidence="2 3">DSM 11827</strain>
    </source>
</reference>
<protein>
    <submittedName>
        <fullName evidence="2">Uncharacterized protein</fullName>
    </submittedName>
</protein>
<sequence>MTDEFVTFSTRSALFNKISPSGGSVVRIKGSPNYQPANMYAIVKYMLQQAHLFAISERLLCRVLTSLGEKKRRPIPKQRLLGSSRTNDGPRSAIR</sequence>
<gene>
    <name evidence="2" type="ORF">PIIN_10634</name>
</gene>
<organism evidence="2 3">
    <name type="scientific">Serendipita indica (strain DSM 11827)</name>
    <name type="common">Root endophyte fungus</name>
    <name type="synonym">Piriformospora indica</name>
    <dbReference type="NCBI Taxonomy" id="1109443"/>
    <lineage>
        <taxon>Eukaryota</taxon>
        <taxon>Fungi</taxon>
        <taxon>Dikarya</taxon>
        <taxon>Basidiomycota</taxon>
        <taxon>Agaricomycotina</taxon>
        <taxon>Agaricomycetes</taxon>
        <taxon>Sebacinales</taxon>
        <taxon>Serendipitaceae</taxon>
        <taxon>Serendipita</taxon>
    </lineage>
</organism>